<comment type="caution">
    <text evidence="1">The sequence shown here is derived from an EMBL/GenBank/DDBJ whole genome shotgun (WGS) entry which is preliminary data.</text>
</comment>
<name>A0A9P4DNF3_9BACT</name>
<dbReference type="Proteomes" id="UP000323119">
    <property type="component" value="Unassembled WGS sequence"/>
</dbReference>
<sequence>MLPQKYIIAVLGDAYEGKTTTINKTFNKLAGSKIISGVTSVWGPLPSPSNVVDFSLTGITKYGLTGFLSQGDQICYTYVNLEKLVQMGCQVIVCACRKRNPDTFNAVAKVAWEYDFSIIWIKFDRPKDVSKDEYTDELSNKIFYLFK</sequence>
<evidence type="ECO:0000313" key="3">
    <source>
        <dbReference type="Proteomes" id="UP000323119"/>
    </source>
</evidence>
<dbReference type="EMBL" id="JANGBQ010000003">
    <property type="protein sequence ID" value="MCQ5081869.1"/>
    <property type="molecule type" value="Genomic_DNA"/>
</dbReference>
<gene>
    <name evidence="1" type="ORF">F2S36_09225</name>
    <name evidence="2" type="ORF">NE651_03070</name>
</gene>
<protein>
    <submittedName>
        <fullName evidence="1">Uncharacterized protein</fullName>
    </submittedName>
</protein>
<accession>A0A9P4DNF3</accession>
<proteinExistence type="predicted"/>
<evidence type="ECO:0000313" key="1">
    <source>
        <dbReference type="EMBL" id="KAA2560308.1"/>
    </source>
</evidence>
<reference evidence="2" key="2">
    <citation type="submission" date="2022-06" db="EMBL/GenBank/DDBJ databases">
        <title>Isolation of gut microbiota from human fecal samples.</title>
        <authorList>
            <person name="Pamer E.G."/>
            <person name="Barat B."/>
            <person name="Waligurski E."/>
            <person name="Medina S."/>
            <person name="Paddock L."/>
            <person name="Mostad J."/>
        </authorList>
    </citation>
    <scope>NUCLEOTIDE SEQUENCE</scope>
    <source>
        <strain evidence="2">DFI.6.22</strain>
    </source>
</reference>
<organism evidence="1 3">
    <name type="scientific">Alistipes onderdonkii</name>
    <dbReference type="NCBI Taxonomy" id="328813"/>
    <lineage>
        <taxon>Bacteria</taxon>
        <taxon>Pseudomonadati</taxon>
        <taxon>Bacteroidota</taxon>
        <taxon>Bacteroidia</taxon>
        <taxon>Bacteroidales</taxon>
        <taxon>Rikenellaceae</taxon>
        <taxon>Alistipes</taxon>
    </lineage>
</organism>
<evidence type="ECO:0000313" key="2">
    <source>
        <dbReference type="EMBL" id="MCQ5081869.1"/>
    </source>
</evidence>
<dbReference type="RefSeq" id="WP_055203069.1">
    <property type="nucleotide sequence ID" value="NZ_DAWDUM010000014.1"/>
</dbReference>
<dbReference type="EMBL" id="VVUY01000007">
    <property type="protein sequence ID" value="KAA2560308.1"/>
    <property type="molecule type" value="Genomic_DNA"/>
</dbReference>
<reference evidence="1 3" key="1">
    <citation type="journal article" date="2019" name="Nat. Med.">
        <title>A library of human gut bacterial isolates paired with longitudinal multiomics data enables mechanistic microbiome research.</title>
        <authorList>
            <person name="Poyet M."/>
            <person name="Groussin M."/>
            <person name="Gibbons S.M."/>
            <person name="Avila-Pacheco J."/>
            <person name="Jiang X."/>
            <person name="Kearney S.M."/>
            <person name="Perrotta A.R."/>
            <person name="Berdy B."/>
            <person name="Zhao S."/>
            <person name="Lieberman T.D."/>
            <person name="Swanson P.K."/>
            <person name="Smith M."/>
            <person name="Roesemann S."/>
            <person name="Alexander J.E."/>
            <person name="Rich S.A."/>
            <person name="Livny J."/>
            <person name="Vlamakis H."/>
            <person name="Clish C."/>
            <person name="Bullock K."/>
            <person name="Deik A."/>
            <person name="Scott J."/>
            <person name="Pierce K.A."/>
            <person name="Xavier R.J."/>
            <person name="Alm E.J."/>
        </authorList>
    </citation>
    <scope>NUCLEOTIDE SEQUENCE [LARGE SCALE GENOMIC DNA]</scope>
    <source>
        <strain evidence="1 3">BIOML-A204</strain>
    </source>
</reference>
<dbReference type="AlphaFoldDB" id="A0A9P4DNF3"/>
<dbReference type="Proteomes" id="UP001205035">
    <property type="component" value="Unassembled WGS sequence"/>
</dbReference>